<feature type="non-terminal residue" evidence="1">
    <location>
        <position position="408"/>
    </location>
</feature>
<dbReference type="AlphaFoldDB" id="A0A0X3Q3T1"/>
<organism evidence="1">
    <name type="scientific">Schistocephalus solidus</name>
    <name type="common">Tapeworm</name>
    <dbReference type="NCBI Taxonomy" id="70667"/>
    <lineage>
        <taxon>Eukaryota</taxon>
        <taxon>Metazoa</taxon>
        <taxon>Spiralia</taxon>
        <taxon>Lophotrochozoa</taxon>
        <taxon>Platyhelminthes</taxon>
        <taxon>Cestoda</taxon>
        <taxon>Eucestoda</taxon>
        <taxon>Diphyllobothriidea</taxon>
        <taxon>Diphyllobothriidae</taxon>
        <taxon>Schistocephalus</taxon>
    </lineage>
</organism>
<evidence type="ECO:0000313" key="1">
    <source>
        <dbReference type="EMBL" id="JAP58468.1"/>
    </source>
</evidence>
<reference evidence="1" key="1">
    <citation type="submission" date="2016-01" db="EMBL/GenBank/DDBJ databases">
        <title>Reference transcriptome for the parasite Schistocephalus solidus: insights into the molecular evolution of parasitism.</title>
        <authorList>
            <person name="Hebert F.O."/>
            <person name="Grambauer S."/>
            <person name="Barber I."/>
            <person name="Landry C.R."/>
            <person name="Aubin-Horth N."/>
        </authorList>
    </citation>
    <scope>NUCLEOTIDE SEQUENCE</scope>
</reference>
<protein>
    <submittedName>
        <fullName evidence="1">Uncharacterized protein</fullName>
    </submittedName>
</protein>
<dbReference type="EMBL" id="GEEE01004757">
    <property type="protein sequence ID" value="JAP58468.1"/>
    <property type="molecule type" value="Transcribed_RNA"/>
</dbReference>
<sequence>PPTSSTETPMCTVAQTMMMTLSLSIFLQTVLCFISVTIATDEGTTTYFLYRDPSYSVQMHFKPEELEPAARCLDHCVIKGANLIENAMANFCQVRQANCTSHNYFGRWGPEKNFELFLECFIACTFINKVEQTPATKLRICDAEKQKCTQYYKVYGNFNYIKYDLDKCNGWRTGDYTTQQNAFVCDENKLQCRPLTYFLAQGVTNGFNMLAHCFKYHYLTTYYRTIDFLIHGEFRAVGRIIMMHEDLNDAAKCCEHCVTKDEILNKEATASFCLARPGNCILFKYYGKWTPKKNFDLHVQCFRACNFVNKVEQTGSTILKICDADKQNCTHHYKEGGTFENFKSLLNKCNGWRTGDYTTQQNAFVCDENKLQCRPLTYFLAQGVTNGFNMLAHCFKYHYLTTYYRTID</sequence>
<gene>
    <name evidence="1" type="ORF">TR101189</name>
</gene>
<proteinExistence type="predicted"/>
<name>A0A0X3Q3T1_SCHSO</name>
<feature type="non-terminal residue" evidence="1">
    <location>
        <position position="1"/>
    </location>
</feature>
<accession>A0A0X3Q3T1</accession>